<dbReference type="InterPro" id="IPR029058">
    <property type="entry name" value="AB_hydrolase_fold"/>
</dbReference>
<sequence length="259" mass="29092">MENYIIYKNIKIFYTESGKGNPLVLLHGFLESSKMWEDMVCNLSKTNRVICIDLLGHGKTDSLTEIHTMQAMALAVKSVLKTLNIEQFHIVGHSMGGYVALALAEKYPKEIKGICLLNSSATSDDQNKKKLRERACKMAKTNYEILLKMSISNLFTAKNKADFPAEIAQTKKEAFKITAQSYISASQGMRLRANTEAVLQRIENRLIIAGKNDAILNFKEISEQAKRTNTPLHKLSGGHMSPIDNKKILLKILQKFITD</sequence>
<proteinExistence type="predicted"/>
<dbReference type="RefSeq" id="WP_172504699.1">
    <property type="nucleotide sequence ID" value="NZ_OENE01000003.1"/>
</dbReference>
<evidence type="ECO:0000313" key="3">
    <source>
        <dbReference type="Proteomes" id="UP000490060"/>
    </source>
</evidence>
<feature type="domain" description="AB hydrolase-1" evidence="1">
    <location>
        <begin position="21"/>
        <end position="245"/>
    </location>
</feature>
<dbReference type="Proteomes" id="UP000490060">
    <property type="component" value="Unassembled WGS sequence"/>
</dbReference>
<gene>
    <name evidence="2" type="ORF">TNO010_110037</name>
</gene>
<dbReference type="Pfam" id="PF00561">
    <property type="entry name" value="Abhydrolase_1"/>
    <property type="match status" value="1"/>
</dbReference>
<keyword evidence="2" id="KW-0378">Hydrolase</keyword>
<dbReference type="AlphaFoldDB" id="A0A2I2LEQ3"/>
<accession>A0A2I2LEQ3</accession>
<dbReference type="InterPro" id="IPR000073">
    <property type="entry name" value="AB_hydrolase_1"/>
</dbReference>
<organism evidence="2 3">
    <name type="scientific">Tenacibaculum finnmarkense genomovar ulcerans</name>
    <dbReference type="NCBI Taxonomy" id="2781388"/>
    <lineage>
        <taxon>Bacteria</taxon>
        <taxon>Pseudomonadati</taxon>
        <taxon>Bacteroidota</taxon>
        <taxon>Flavobacteriia</taxon>
        <taxon>Flavobacteriales</taxon>
        <taxon>Flavobacteriaceae</taxon>
        <taxon>Tenacibaculum</taxon>
        <taxon>Tenacibaculum finnmarkense</taxon>
    </lineage>
</organism>
<dbReference type="PRINTS" id="PR00111">
    <property type="entry name" value="ABHYDROLASE"/>
</dbReference>
<reference evidence="2 3" key="1">
    <citation type="submission" date="2017-11" db="EMBL/GenBank/DDBJ databases">
        <authorList>
            <person name="Duchaud E."/>
        </authorList>
    </citation>
    <scope>NUCLEOTIDE SEQUENCE [LARGE SCALE GENOMIC DNA]</scope>
    <source>
        <strain evidence="2 3">TNO010</strain>
    </source>
</reference>
<evidence type="ECO:0000259" key="1">
    <source>
        <dbReference type="Pfam" id="PF00561"/>
    </source>
</evidence>
<dbReference type="SUPFAM" id="SSF53474">
    <property type="entry name" value="alpha/beta-Hydrolases"/>
    <property type="match status" value="1"/>
</dbReference>
<dbReference type="EMBL" id="OENE01000003">
    <property type="protein sequence ID" value="SOS58064.1"/>
    <property type="molecule type" value="Genomic_DNA"/>
</dbReference>
<dbReference type="InterPro" id="IPR050266">
    <property type="entry name" value="AB_hydrolase_sf"/>
</dbReference>
<name>A0A2I2LEQ3_9FLAO</name>
<dbReference type="Gene3D" id="3.40.50.1820">
    <property type="entry name" value="alpha/beta hydrolase"/>
    <property type="match status" value="1"/>
</dbReference>
<protein>
    <submittedName>
        <fullName evidence="2">Alpha/beta hydrolase</fullName>
    </submittedName>
</protein>
<dbReference type="PANTHER" id="PTHR43798">
    <property type="entry name" value="MONOACYLGLYCEROL LIPASE"/>
    <property type="match status" value="1"/>
</dbReference>
<evidence type="ECO:0000313" key="2">
    <source>
        <dbReference type="EMBL" id="SOS58064.1"/>
    </source>
</evidence>
<dbReference type="GO" id="GO:0016787">
    <property type="term" value="F:hydrolase activity"/>
    <property type="evidence" value="ECO:0007669"/>
    <property type="project" value="UniProtKB-KW"/>
</dbReference>